<reference evidence="4" key="2">
    <citation type="submission" date="2017-05" db="UniProtKB">
        <authorList>
            <consortium name="EnsemblMetazoa"/>
        </authorList>
    </citation>
    <scope>IDENTIFICATION</scope>
</reference>
<keyword evidence="5" id="KW-1185">Reference proteome</keyword>
<feature type="compositionally biased region" description="Pro residues" evidence="1">
    <location>
        <begin position="477"/>
        <end position="486"/>
    </location>
</feature>
<evidence type="ECO:0000259" key="3">
    <source>
        <dbReference type="PROSITE" id="PS50213"/>
    </source>
</evidence>
<dbReference type="OrthoDB" id="286301at2759"/>
<proteinExistence type="predicted"/>
<dbReference type="InterPro" id="IPR036378">
    <property type="entry name" value="FAS1_dom_sf"/>
</dbReference>
<dbReference type="SUPFAM" id="SSF82153">
    <property type="entry name" value="FAS1 domain"/>
    <property type="match status" value="2"/>
</dbReference>
<evidence type="ECO:0000256" key="1">
    <source>
        <dbReference type="SAM" id="MobiDB-lite"/>
    </source>
</evidence>
<feature type="domain" description="FAS1" evidence="3">
    <location>
        <begin position="289"/>
        <end position="444"/>
    </location>
</feature>
<dbReference type="STRING" id="400682.A0A1X7VLG1"/>
<dbReference type="Gene3D" id="2.30.180.10">
    <property type="entry name" value="FAS1 domain"/>
    <property type="match status" value="2"/>
</dbReference>
<feature type="chain" id="PRO_5010866610" description="FAS1 domain-containing protein" evidence="2">
    <location>
        <begin position="19"/>
        <end position="493"/>
    </location>
</feature>
<dbReference type="SMART" id="SM00554">
    <property type="entry name" value="FAS1"/>
    <property type="match status" value="2"/>
</dbReference>
<feature type="region of interest" description="Disordered" evidence="1">
    <location>
        <begin position="461"/>
        <end position="493"/>
    </location>
</feature>
<keyword evidence="2" id="KW-0732">Signal</keyword>
<evidence type="ECO:0000313" key="5">
    <source>
        <dbReference type="Proteomes" id="UP000007879"/>
    </source>
</evidence>
<dbReference type="PROSITE" id="PS50213">
    <property type="entry name" value="FAS1"/>
    <property type="match status" value="2"/>
</dbReference>
<organism evidence="4">
    <name type="scientific">Amphimedon queenslandica</name>
    <name type="common">Sponge</name>
    <dbReference type="NCBI Taxonomy" id="400682"/>
    <lineage>
        <taxon>Eukaryota</taxon>
        <taxon>Metazoa</taxon>
        <taxon>Porifera</taxon>
        <taxon>Demospongiae</taxon>
        <taxon>Heteroscleromorpha</taxon>
        <taxon>Haplosclerida</taxon>
        <taxon>Niphatidae</taxon>
        <taxon>Amphimedon</taxon>
    </lineage>
</organism>
<dbReference type="PANTHER" id="PTHR10900">
    <property type="entry name" value="PERIOSTIN-RELATED"/>
    <property type="match status" value="1"/>
</dbReference>
<dbReference type="GO" id="GO:0031012">
    <property type="term" value="C:extracellular matrix"/>
    <property type="evidence" value="ECO:0007669"/>
    <property type="project" value="TreeGrafter"/>
</dbReference>
<gene>
    <name evidence="4" type="primary">105316499</name>
</gene>
<dbReference type="EnsemblMetazoa" id="Aqu2.1.41221_001">
    <property type="protein sequence ID" value="Aqu2.1.41221_001"/>
    <property type="gene ID" value="Aqu2.1.41221"/>
</dbReference>
<feature type="signal peptide" evidence="2">
    <location>
        <begin position="1"/>
        <end position="18"/>
    </location>
</feature>
<evidence type="ECO:0000313" key="4">
    <source>
        <dbReference type="EnsemblMetazoa" id="Aqu2.1.41221_001"/>
    </source>
</evidence>
<dbReference type="InterPro" id="IPR000782">
    <property type="entry name" value="FAS1_domain"/>
</dbReference>
<dbReference type="InterPro" id="IPR050904">
    <property type="entry name" value="Adhesion/Biosynth-related"/>
</dbReference>
<name>A0A1X7VLG1_AMPQE</name>
<accession>A0A1X7VLG1</accession>
<dbReference type="GO" id="GO:0007155">
    <property type="term" value="P:cell adhesion"/>
    <property type="evidence" value="ECO:0007669"/>
    <property type="project" value="TreeGrafter"/>
</dbReference>
<sequence length="493" mass="55665">MKTQLLVLAVFLVSLAYADFFHNIQEGDPCSTYQQCRQKELISEETTPCTNCRGPNVCVTARKYMKSYYSGVYEKRCESYYSWYHGRYRKYCHWECVATQNCTDTKNVTKNEYDCCPGFTTNTTGSGHYYDSWFRESKWYLKRHGCPRVLYNSTFDCLSQLGLTAFADLLSDSLQDSLESDNSSFTIFAPPNEILNQRNLGSLSSSEIDVLTKSHILNKEIHFPMLYNGLKKMSLSPGRFVFVSQSYNYETFTFKKDTYISGVKLIAPDACVAVNGVVHIIEGVIESSDQTIAEVVSATPSFSTMESLLVKADLLSSLNNTHGFPTTLFVPDNDAFKQGSSDLMVDIVQCLLADENMRSLKKFLKYHYTCDAFFSSILVKKTQLTTEACQRRWSRRYWYYYRHCKTVAINVNDDGIQVGESGSLIEEADIQATNGVMHQISLPLINPWLDLEKLCSDFPYSPVSPSPSSTPPSASAFPPPPPPLLPSPTTILN</sequence>
<dbReference type="PANTHER" id="PTHR10900:SF77">
    <property type="entry name" value="FI19380P1"/>
    <property type="match status" value="1"/>
</dbReference>
<evidence type="ECO:0000256" key="2">
    <source>
        <dbReference type="SAM" id="SignalP"/>
    </source>
</evidence>
<protein>
    <recommendedName>
        <fullName evidence="3">FAS1 domain-containing protein</fullName>
    </recommendedName>
</protein>
<reference evidence="5" key="1">
    <citation type="journal article" date="2010" name="Nature">
        <title>The Amphimedon queenslandica genome and the evolution of animal complexity.</title>
        <authorList>
            <person name="Srivastava M."/>
            <person name="Simakov O."/>
            <person name="Chapman J."/>
            <person name="Fahey B."/>
            <person name="Gauthier M.E."/>
            <person name="Mitros T."/>
            <person name="Richards G.S."/>
            <person name="Conaco C."/>
            <person name="Dacre M."/>
            <person name="Hellsten U."/>
            <person name="Larroux C."/>
            <person name="Putnam N.H."/>
            <person name="Stanke M."/>
            <person name="Adamska M."/>
            <person name="Darling A."/>
            <person name="Degnan S.M."/>
            <person name="Oakley T.H."/>
            <person name="Plachetzki D.C."/>
            <person name="Zhai Y."/>
            <person name="Adamski M."/>
            <person name="Calcino A."/>
            <person name="Cummins S.F."/>
            <person name="Goodstein D.M."/>
            <person name="Harris C."/>
            <person name="Jackson D.J."/>
            <person name="Leys S.P."/>
            <person name="Shu S."/>
            <person name="Woodcroft B.J."/>
            <person name="Vervoort M."/>
            <person name="Kosik K.S."/>
            <person name="Manning G."/>
            <person name="Degnan B.M."/>
            <person name="Rokhsar D.S."/>
        </authorList>
    </citation>
    <scope>NUCLEOTIDE SEQUENCE [LARGE SCALE GENOMIC DNA]</scope>
</reference>
<dbReference type="Proteomes" id="UP000007879">
    <property type="component" value="Unassembled WGS sequence"/>
</dbReference>
<dbReference type="EnsemblMetazoa" id="XM_020007404.1">
    <property type="protein sequence ID" value="XP_019862963.1"/>
    <property type="gene ID" value="LOC105316499"/>
</dbReference>
<dbReference type="KEGG" id="aqu:105316499"/>
<dbReference type="Pfam" id="PF02469">
    <property type="entry name" value="Fasciclin"/>
    <property type="match status" value="2"/>
</dbReference>
<dbReference type="AlphaFoldDB" id="A0A1X7VLG1"/>
<dbReference type="eggNOG" id="KOG1437">
    <property type="taxonomic scope" value="Eukaryota"/>
</dbReference>
<dbReference type="GO" id="GO:0030198">
    <property type="term" value="P:extracellular matrix organization"/>
    <property type="evidence" value="ECO:0007669"/>
    <property type="project" value="TreeGrafter"/>
</dbReference>
<dbReference type="InParanoid" id="A0A1X7VLG1"/>
<dbReference type="GO" id="GO:0005615">
    <property type="term" value="C:extracellular space"/>
    <property type="evidence" value="ECO:0007669"/>
    <property type="project" value="TreeGrafter"/>
</dbReference>
<feature type="domain" description="FAS1" evidence="3">
    <location>
        <begin position="150"/>
        <end position="285"/>
    </location>
</feature>
<dbReference type="GO" id="GO:0050839">
    <property type="term" value="F:cell adhesion molecule binding"/>
    <property type="evidence" value="ECO:0007669"/>
    <property type="project" value="TreeGrafter"/>
</dbReference>